<organism evidence="2 3">
    <name type="scientific">Paracoccus seriniphilus</name>
    <dbReference type="NCBI Taxonomy" id="184748"/>
    <lineage>
        <taxon>Bacteria</taxon>
        <taxon>Pseudomonadati</taxon>
        <taxon>Pseudomonadota</taxon>
        <taxon>Alphaproteobacteria</taxon>
        <taxon>Rhodobacterales</taxon>
        <taxon>Paracoccaceae</taxon>
        <taxon>Paracoccus</taxon>
    </lineage>
</organism>
<feature type="non-terminal residue" evidence="2">
    <location>
        <position position="281"/>
    </location>
</feature>
<accession>A0A239Q3D5</accession>
<evidence type="ECO:0000259" key="1">
    <source>
        <dbReference type="Pfam" id="PF06527"/>
    </source>
</evidence>
<sequence length="281" mass="31807">MIRLALTLPLSAYEYPVAYLSRLARRNLAGSVSRFAEDVGIDLSAMARGDEISLNQLRYMAGLEPDAFLFTTIKVASATKCFAGKQVLHRETLTRRDLYVCPCCLKENHAGQDPKWRPIHRLHWQLKHVAACDRHAVRLIAVPQRNDPGSYRDVTARISAHWDEIIRQASREEACPASSLESYLSGRLYRPLGDDWVDQIEIPTLCKAAELLGSLIQHGKRSRFLALTDKQQRQAAEVGFDVFAKGPDRLISTLEKLRRSDPEMVGNQPHPQFGEFQRFLA</sequence>
<reference evidence="2 3" key="1">
    <citation type="submission" date="2017-07" db="EMBL/GenBank/DDBJ databases">
        <authorList>
            <person name="Sun Z.S."/>
            <person name="Albrecht U."/>
            <person name="Echele G."/>
            <person name="Lee C.C."/>
        </authorList>
    </citation>
    <scope>NUCLEOTIDE SEQUENCE [LARGE SCALE GENOMIC DNA]</scope>
    <source>
        <strain evidence="2 3">DSM 14827</strain>
    </source>
</reference>
<keyword evidence="3" id="KW-1185">Reference proteome</keyword>
<dbReference type="Pfam" id="PF06527">
    <property type="entry name" value="TniQ"/>
    <property type="match status" value="1"/>
</dbReference>
<name>A0A239Q3D5_9RHOB</name>
<gene>
    <name evidence="2" type="ORF">SAMN05444959_1532</name>
</gene>
<dbReference type="InterPro" id="IPR009492">
    <property type="entry name" value="TniQ"/>
</dbReference>
<evidence type="ECO:0000313" key="3">
    <source>
        <dbReference type="Proteomes" id="UP000198307"/>
    </source>
</evidence>
<dbReference type="EMBL" id="FZQB01000053">
    <property type="protein sequence ID" value="SNT76960.1"/>
    <property type="molecule type" value="Genomic_DNA"/>
</dbReference>
<protein>
    <submittedName>
        <fullName evidence="2">TniQ protein</fullName>
    </submittedName>
</protein>
<dbReference type="OrthoDB" id="7595282at2"/>
<dbReference type="RefSeq" id="WP_089346214.1">
    <property type="nucleotide sequence ID" value="NZ_FZQB01000053.1"/>
</dbReference>
<dbReference type="AlphaFoldDB" id="A0A239Q3D5"/>
<dbReference type="Proteomes" id="UP000198307">
    <property type="component" value="Unassembled WGS sequence"/>
</dbReference>
<feature type="domain" description="TniQ" evidence="1">
    <location>
        <begin position="7"/>
        <end position="139"/>
    </location>
</feature>
<evidence type="ECO:0000313" key="2">
    <source>
        <dbReference type="EMBL" id="SNT76960.1"/>
    </source>
</evidence>
<proteinExistence type="predicted"/>